<keyword evidence="5 6" id="KW-0472">Membrane</keyword>
<dbReference type="PANTHER" id="PTHR43461:SF1">
    <property type="entry name" value="TRANSMEMBRANE PROTEIN 256"/>
    <property type="match status" value="1"/>
</dbReference>
<comment type="subcellular location">
    <subcellularLocation>
        <location evidence="1">Membrane</location>
        <topology evidence="1">Multi-pass membrane protein</topology>
    </subcellularLocation>
</comment>
<keyword evidence="3 6" id="KW-0812">Transmembrane</keyword>
<feature type="transmembrane region" description="Helical" evidence="6">
    <location>
        <begin position="99"/>
        <end position="123"/>
    </location>
</feature>
<evidence type="ECO:0000256" key="3">
    <source>
        <dbReference type="ARBA" id="ARBA00022692"/>
    </source>
</evidence>
<feature type="transmembrane region" description="Helical" evidence="6">
    <location>
        <begin position="49"/>
        <end position="66"/>
    </location>
</feature>
<name>A0A6S6TI48_9GAMM</name>
<protein>
    <submittedName>
        <fullName evidence="7">COG2363</fullName>
    </submittedName>
</protein>
<evidence type="ECO:0000256" key="1">
    <source>
        <dbReference type="ARBA" id="ARBA00004141"/>
    </source>
</evidence>
<dbReference type="GO" id="GO:0005886">
    <property type="term" value="C:plasma membrane"/>
    <property type="evidence" value="ECO:0007669"/>
    <property type="project" value="TreeGrafter"/>
</dbReference>
<sequence length="136" mass="14785">MNYPKFFLVSGAFFGFLSVALGAFGAHGLEKILTEKLLETFKTAVEYQSLHSIVLLIIGLLASQPLKTSAIKLAGSCFIIGILLFSGSLYLYIATQTTLFAMITPVGGIFFLFGWLALIVAALKHAPPQDRQQIDK</sequence>
<dbReference type="PANTHER" id="PTHR43461">
    <property type="entry name" value="TRANSMEMBRANE PROTEIN 256"/>
    <property type="match status" value="1"/>
</dbReference>
<dbReference type="EMBL" id="CACVAY010000071">
    <property type="protein sequence ID" value="CAA6814705.1"/>
    <property type="molecule type" value="Genomic_DNA"/>
</dbReference>
<dbReference type="Pfam" id="PF04241">
    <property type="entry name" value="DUF423"/>
    <property type="match status" value="1"/>
</dbReference>
<proteinExistence type="inferred from homology"/>
<comment type="similarity">
    <text evidence="2">Belongs to the UPF0382 family.</text>
</comment>
<evidence type="ECO:0000256" key="6">
    <source>
        <dbReference type="SAM" id="Phobius"/>
    </source>
</evidence>
<reference evidence="7" key="1">
    <citation type="submission" date="2020-01" db="EMBL/GenBank/DDBJ databases">
        <authorList>
            <person name="Meier V. D."/>
            <person name="Meier V D."/>
        </authorList>
    </citation>
    <scope>NUCLEOTIDE SEQUENCE</scope>
    <source>
        <strain evidence="7">HLG_WM_MAG_07</strain>
    </source>
</reference>
<feature type="transmembrane region" description="Helical" evidence="6">
    <location>
        <begin position="73"/>
        <end position="93"/>
    </location>
</feature>
<dbReference type="InterPro" id="IPR006696">
    <property type="entry name" value="DUF423"/>
</dbReference>
<accession>A0A6S6TI48</accession>
<evidence type="ECO:0000256" key="4">
    <source>
        <dbReference type="ARBA" id="ARBA00022989"/>
    </source>
</evidence>
<evidence type="ECO:0000256" key="5">
    <source>
        <dbReference type="ARBA" id="ARBA00023136"/>
    </source>
</evidence>
<organism evidence="7">
    <name type="scientific">uncultured Thiotrichaceae bacterium</name>
    <dbReference type="NCBI Taxonomy" id="298394"/>
    <lineage>
        <taxon>Bacteria</taxon>
        <taxon>Pseudomonadati</taxon>
        <taxon>Pseudomonadota</taxon>
        <taxon>Gammaproteobacteria</taxon>
        <taxon>Thiotrichales</taxon>
        <taxon>Thiotrichaceae</taxon>
        <taxon>environmental samples</taxon>
    </lineage>
</organism>
<gene>
    <name evidence="7" type="ORF">HELGO_WM4358</name>
</gene>
<keyword evidence="4 6" id="KW-1133">Transmembrane helix</keyword>
<evidence type="ECO:0000313" key="7">
    <source>
        <dbReference type="EMBL" id="CAA6814705.1"/>
    </source>
</evidence>
<evidence type="ECO:0000256" key="2">
    <source>
        <dbReference type="ARBA" id="ARBA00009694"/>
    </source>
</evidence>
<dbReference type="AlphaFoldDB" id="A0A6S6TI48"/>